<dbReference type="PANTHER" id="PTHR47566">
    <property type="match status" value="1"/>
</dbReference>
<accession>A0A1T4LMY8</accession>
<organism evidence="3 4">
    <name type="scientific">Porphyromonas circumdentaria</name>
    <dbReference type="NCBI Taxonomy" id="29524"/>
    <lineage>
        <taxon>Bacteria</taxon>
        <taxon>Pseudomonadati</taxon>
        <taxon>Bacteroidota</taxon>
        <taxon>Bacteroidia</taxon>
        <taxon>Bacteroidales</taxon>
        <taxon>Porphyromonadaceae</taxon>
        <taxon>Porphyromonas</taxon>
    </lineage>
</organism>
<evidence type="ECO:0000256" key="2">
    <source>
        <dbReference type="ARBA" id="ARBA00022737"/>
    </source>
</evidence>
<evidence type="ECO:0000256" key="1">
    <source>
        <dbReference type="ARBA" id="ARBA00022614"/>
    </source>
</evidence>
<dbReference type="InterPro" id="IPR032675">
    <property type="entry name" value="LRR_dom_sf"/>
</dbReference>
<evidence type="ECO:0000313" key="3">
    <source>
        <dbReference type="EMBL" id="SJZ56110.1"/>
    </source>
</evidence>
<dbReference type="GO" id="GO:0035591">
    <property type="term" value="F:signaling adaptor activity"/>
    <property type="evidence" value="ECO:0007669"/>
    <property type="project" value="TreeGrafter"/>
</dbReference>
<proteinExistence type="predicted"/>
<dbReference type="EMBL" id="FUXE01000004">
    <property type="protein sequence ID" value="SJZ56110.1"/>
    <property type="molecule type" value="Genomic_DNA"/>
</dbReference>
<gene>
    <name evidence="3" type="ORF">SAMN02745171_00454</name>
</gene>
<reference evidence="4" key="1">
    <citation type="submission" date="2017-02" db="EMBL/GenBank/DDBJ databases">
        <authorList>
            <person name="Varghese N."/>
            <person name="Submissions S."/>
        </authorList>
    </citation>
    <scope>NUCLEOTIDE SEQUENCE [LARGE SCALE GENOMIC DNA]</scope>
    <source>
        <strain evidence="4">ATCC 51356</strain>
    </source>
</reference>
<dbReference type="STRING" id="29524.SAMN02745171_00454"/>
<evidence type="ECO:0008006" key="5">
    <source>
        <dbReference type="Google" id="ProtNLM"/>
    </source>
</evidence>
<name>A0A1T4LMY8_9PORP</name>
<evidence type="ECO:0000313" key="4">
    <source>
        <dbReference type="Proteomes" id="UP000190121"/>
    </source>
</evidence>
<dbReference type="Proteomes" id="UP000190121">
    <property type="component" value="Unassembled WGS sequence"/>
</dbReference>
<dbReference type="PANTHER" id="PTHR47566:SF1">
    <property type="entry name" value="PROTEIN NUD1"/>
    <property type="match status" value="1"/>
</dbReference>
<keyword evidence="2" id="KW-0677">Repeat</keyword>
<protein>
    <recommendedName>
        <fullName evidence="5">Leucine rich repeat-containing protein</fullName>
    </recommendedName>
</protein>
<dbReference type="RefSeq" id="WP_078736418.1">
    <property type="nucleotide sequence ID" value="NZ_FUXE01000004.1"/>
</dbReference>
<dbReference type="Gene3D" id="3.80.10.10">
    <property type="entry name" value="Ribonuclease Inhibitor"/>
    <property type="match status" value="1"/>
</dbReference>
<sequence length="241" mass="26984">MTTSKAAGEEIRMDLKCHTNFEVEGAIHKEGIYYTVTATDGRIILKGDIFSLTCSDNQLTQLDISKNSYMQALYCHNNKLTQLDLSKNLYIQVLHCHNNQLSQLNVSQNTKLQELDCSENQIKKEAMDALIASLPDRSKEEEKGDFIVIDTDGIEANVCTEKQVANAHAKGWIPKKWENGDRVDYEGSEDVAIDAILAQEEATIIAIYSVDGRRLAELQQGVNIVRLSNGKTHKVLITDKQ</sequence>
<dbReference type="SUPFAM" id="SSF52058">
    <property type="entry name" value="L domain-like"/>
    <property type="match status" value="1"/>
</dbReference>
<dbReference type="OrthoDB" id="1014608at2"/>
<keyword evidence="1" id="KW-0433">Leucine-rich repeat</keyword>
<dbReference type="AlphaFoldDB" id="A0A1T4LMY8"/>
<dbReference type="InterPro" id="IPR052574">
    <property type="entry name" value="CDIRP"/>
</dbReference>
<keyword evidence="4" id="KW-1185">Reference proteome</keyword>